<evidence type="ECO:0000313" key="4">
    <source>
        <dbReference type="EMBL" id="GCL61154.1"/>
    </source>
</evidence>
<keyword evidence="1" id="KW-0808">Transferase</keyword>
<protein>
    <recommendedName>
        <fullName evidence="3">N-acetyltransferase domain-containing protein</fullName>
    </recommendedName>
</protein>
<dbReference type="PANTHER" id="PTHR43877">
    <property type="entry name" value="AMINOALKYLPHOSPHONATE N-ACETYLTRANSFERASE-RELATED-RELATED"/>
    <property type="match status" value="1"/>
</dbReference>
<dbReference type="RefSeq" id="WP_137730929.1">
    <property type="nucleotide sequence ID" value="NZ_BJCL01000001.1"/>
</dbReference>
<dbReference type="InterPro" id="IPR050832">
    <property type="entry name" value="Bact_Acetyltransf"/>
</dbReference>
<accession>A0A480AHP3</accession>
<keyword evidence="2" id="KW-0012">Acyltransferase</keyword>
<dbReference type="SUPFAM" id="SSF55729">
    <property type="entry name" value="Acyl-CoA N-acyltransferases (Nat)"/>
    <property type="match status" value="1"/>
</dbReference>
<evidence type="ECO:0000256" key="1">
    <source>
        <dbReference type="ARBA" id="ARBA00022679"/>
    </source>
</evidence>
<sequence length="161" mass="17388">MANVTVTDLCQVPAHRAAAAALIHGEFWTEVPGASAEGMARRLLQADRPDRIPLCLVALQGGQLVGVVNLVDNDDEDHPDWHPWLAGMVVAAPWRGQGIGSLLVRTLLQRAQALGVRRVYFGTDGPGFYTRLGAVLHQPVRADFCFMRFDLPPQGAPEAGS</sequence>
<dbReference type="InterPro" id="IPR000182">
    <property type="entry name" value="GNAT_dom"/>
</dbReference>
<reference evidence="5" key="1">
    <citation type="submission" date="2019-03" db="EMBL/GenBank/DDBJ databases">
        <title>Aquabacterium pictum sp.nov., the first bacteriochlorophyll a-containing freshwater bacterium in the genus Aquabacterium of the class Betaproteobacteria.</title>
        <authorList>
            <person name="Hirose S."/>
            <person name="Tank M."/>
            <person name="Hara E."/>
            <person name="Tamaki H."/>
            <person name="Takaichi S."/>
            <person name="Haruta S."/>
            <person name="Hanada S."/>
        </authorList>
    </citation>
    <scope>NUCLEOTIDE SEQUENCE [LARGE SCALE GENOMIC DNA]</scope>
    <source>
        <strain evidence="5">W35</strain>
    </source>
</reference>
<dbReference type="AlphaFoldDB" id="A0A480AHP3"/>
<name>A0A480AHP3_9BURK</name>
<evidence type="ECO:0000313" key="5">
    <source>
        <dbReference type="Proteomes" id="UP000301751"/>
    </source>
</evidence>
<gene>
    <name evidence="4" type="ORF">AQPW35_02350</name>
</gene>
<dbReference type="GO" id="GO:0016747">
    <property type="term" value="F:acyltransferase activity, transferring groups other than amino-acyl groups"/>
    <property type="evidence" value="ECO:0007669"/>
    <property type="project" value="InterPro"/>
</dbReference>
<dbReference type="Gene3D" id="3.40.630.30">
    <property type="match status" value="1"/>
</dbReference>
<dbReference type="EMBL" id="BJCL01000001">
    <property type="protein sequence ID" value="GCL61154.1"/>
    <property type="molecule type" value="Genomic_DNA"/>
</dbReference>
<evidence type="ECO:0000259" key="3">
    <source>
        <dbReference type="PROSITE" id="PS51186"/>
    </source>
</evidence>
<evidence type="ECO:0000256" key="2">
    <source>
        <dbReference type="ARBA" id="ARBA00023315"/>
    </source>
</evidence>
<keyword evidence="5" id="KW-1185">Reference proteome</keyword>
<organism evidence="4 5">
    <name type="scientific">Pseudaquabacterium pictum</name>
    <dbReference type="NCBI Taxonomy" id="2315236"/>
    <lineage>
        <taxon>Bacteria</taxon>
        <taxon>Pseudomonadati</taxon>
        <taxon>Pseudomonadota</taxon>
        <taxon>Betaproteobacteria</taxon>
        <taxon>Burkholderiales</taxon>
        <taxon>Sphaerotilaceae</taxon>
        <taxon>Pseudaquabacterium</taxon>
    </lineage>
</organism>
<dbReference type="Pfam" id="PF00583">
    <property type="entry name" value="Acetyltransf_1"/>
    <property type="match status" value="1"/>
</dbReference>
<comment type="caution">
    <text evidence="4">The sequence shown here is derived from an EMBL/GenBank/DDBJ whole genome shotgun (WGS) entry which is preliminary data.</text>
</comment>
<proteinExistence type="predicted"/>
<dbReference type="OrthoDB" id="9154290at2"/>
<dbReference type="Proteomes" id="UP000301751">
    <property type="component" value="Unassembled WGS sequence"/>
</dbReference>
<feature type="domain" description="N-acetyltransferase" evidence="3">
    <location>
        <begin position="7"/>
        <end position="152"/>
    </location>
</feature>
<dbReference type="PROSITE" id="PS51186">
    <property type="entry name" value="GNAT"/>
    <property type="match status" value="1"/>
</dbReference>
<dbReference type="InterPro" id="IPR016181">
    <property type="entry name" value="Acyl_CoA_acyltransferase"/>
</dbReference>
<dbReference type="CDD" id="cd04301">
    <property type="entry name" value="NAT_SF"/>
    <property type="match status" value="1"/>
</dbReference>